<dbReference type="AlphaFoldDB" id="A0AAN7WT60"/>
<sequence length="199" mass="23103">MSKKKLKTKNRIDYENTKCPNFQHGSVTVIDDKDIGNNKIINDQTKDLKKEVVQVILNIDLTVNEETQKTKKLGELVEALQKISNTGKDTDNVHREKKIDVEQKVDLIPTNQETNTYESHIPLYAVNYIKAWNFDNVTQVIGVIKIDKDEEEMIKNIVINSMAGDMENYEFDEKSRIETILFIKQLLSEKFPRSVKDRM</sequence>
<gene>
    <name evidence="1" type="ORF">RI543_002630</name>
</gene>
<dbReference type="EMBL" id="JAWIZZ010000045">
    <property type="protein sequence ID" value="KAK5780088.1"/>
    <property type="molecule type" value="Genomic_DNA"/>
</dbReference>
<reference evidence="2" key="1">
    <citation type="submission" date="2023-07" db="EMBL/GenBank/DDBJ databases">
        <title>A draft genome of Kazachstania heterogenica Y-27499.</title>
        <authorList>
            <person name="Donic C."/>
            <person name="Kralova J.S."/>
            <person name="Fidel L."/>
            <person name="Ben-Dor S."/>
            <person name="Jung S."/>
        </authorList>
    </citation>
    <scope>NUCLEOTIDE SEQUENCE [LARGE SCALE GENOMIC DNA]</scope>
    <source>
        <strain evidence="2">Y27499</strain>
    </source>
</reference>
<name>A0AAN7WT60_9SACH</name>
<accession>A0AAN7WT60</accession>
<evidence type="ECO:0000313" key="1">
    <source>
        <dbReference type="EMBL" id="KAK5780088.1"/>
    </source>
</evidence>
<keyword evidence="2" id="KW-1185">Reference proteome</keyword>
<proteinExistence type="predicted"/>
<organism evidence="1 2">
    <name type="scientific">Arxiozyma heterogenica</name>
    <dbReference type="NCBI Taxonomy" id="278026"/>
    <lineage>
        <taxon>Eukaryota</taxon>
        <taxon>Fungi</taxon>
        <taxon>Dikarya</taxon>
        <taxon>Ascomycota</taxon>
        <taxon>Saccharomycotina</taxon>
        <taxon>Saccharomycetes</taxon>
        <taxon>Saccharomycetales</taxon>
        <taxon>Saccharomycetaceae</taxon>
        <taxon>Arxiozyma</taxon>
    </lineage>
</organism>
<dbReference type="Proteomes" id="UP001306508">
    <property type="component" value="Unassembled WGS sequence"/>
</dbReference>
<comment type="caution">
    <text evidence="1">The sequence shown here is derived from an EMBL/GenBank/DDBJ whole genome shotgun (WGS) entry which is preliminary data.</text>
</comment>
<protein>
    <submittedName>
        <fullName evidence="1">Uncharacterized protein</fullName>
    </submittedName>
</protein>
<evidence type="ECO:0000313" key="2">
    <source>
        <dbReference type="Proteomes" id="UP001306508"/>
    </source>
</evidence>